<gene>
    <name evidence="3" type="primary">20206375</name>
    <name evidence="2" type="ORF">HELRODRAFT_177680</name>
</gene>
<organism evidence="3 4">
    <name type="scientific">Helobdella robusta</name>
    <name type="common">Californian leech</name>
    <dbReference type="NCBI Taxonomy" id="6412"/>
    <lineage>
        <taxon>Eukaryota</taxon>
        <taxon>Metazoa</taxon>
        <taxon>Spiralia</taxon>
        <taxon>Lophotrochozoa</taxon>
        <taxon>Annelida</taxon>
        <taxon>Clitellata</taxon>
        <taxon>Hirudinea</taxon>
        <taxon>Rhynchobdellida</taxon>
        <taxon>Glossiphoniidae</taxon>
        <taxon>Helobdella</taxon>
    </lineage>
</organism>
<dbReference type="RefSeq" id="XP_009024072.1">
    <property type="nucleotide sequence ID" value="XM_009025824.1"/>
</dbReference>
<dbReference type="OMA" id="MSHRRTI"/>
<name>T1FC26_HELRO</name>
<dbReference type="PRINTS" id="PR01438">
    <property type="entry name" value="UNVRSLSTRESS"/>
</dbReference>
<evidence type="ECO:0000259" key="1">
    <source>
        <dbReference type="Pfam" id="PF00582"/>
    </source>
</evidence>
<sequence>MGNGRSCATIHVTCSDTVLIGVDGSRAADEAIICKFRYYRISLFVGYLENLHRDNNLLILVHALESSTGPTRDTWESQVQIGKRKQEELQERYISRFKEWGISGRFLSDIEKPAEFLISSAKKKKATYLVMGSRGMGRMSHRRTIIGSVSDYVLHHSDCPVIVART</sequence>
<evidence type="ECO:0000313" key="4">
    <source>
        <dbReference type="Proteomes" id="UP000015101"/>
    </source>
</evidence>
<dbReference type="Pfam" id="PF00582">
    <property type="entry name" value="Usp"/>
    <property type="match status" value="1"/>
</dbReference>
<keyword evidence="4" id="KW-1185">Reference proteome</keyword>
<dbReference type="GeneID" id="20206375"/>
<dbReference type="AlphaFoldDB" id="T1FC26"/>
<feature type="domain" description="UspA" evidence="1">
    <location>
        <begin position="17"/>
        <end position="165"/>
    </location>
</feature>
<dbReference type="InterPro" id="IPR014729">
    <property type="entry name" value="Rossmann-like_a/b/a_fold"/>
</dbReference>
<accession>T1FC26</accession>
<dbReference type="InParanoid" id="T1FC26"/>
<dbReference type="KEGG" id="hro:HELRODRAFT_177680"/>
<reference evidence="3" key="3">
    <citation type="submission" date="2015-06" db="UniProtKB">
        <authorList>
            <consortium name="EnsemblMetazoa"/>
        </authorList>
    </citation>
    <scope>IDENTIFICATION</scope>
</reference>
<evidence type="ECO:0000313" key="3">
    <source>
        <dbReference type="EnsemblMetazoa" id="HelroP177680"/>
    </source>
</evidence>
<dbReference type="InterPro" id="IPR006015">
    <property type="entry name" value="Universal_stress_UspA"/>
</dbReference>
<dbReference type="InterPro" id="IPR006016">
    <property type="entry name" value="UspA"/>
</dbReference>
<dbReference type="PANTHER" id="PTHR46989:SF3">
    <property type="entry name" value="USPA DOMAIN-CONTAINING PROTEIN"/>
    <property type="match status" value="1"/>
</dbReference>
<dbReference type="EnsemblMetazoa" id="HelroT177680">
    <property type="protein sequence ID" value="HelroP177680"/>
    <property type="gene ID" value="HelroG177680"/>
</dbReference>
<reference evidence="4" key="1">
    <citation type="submission" date="2012-12" db="EMBL/GenBank/DDBJ databases">
        <authorList>
            <person name="Hellsten U."/>
            <person name="Grimwood J."/>
            <person name="Chapman J.A."/>
            <person name="Shapiro H."/>
            <person name="Aerts A."/>
            <person name="Otillar R.P."/>
            <person name="Terry A.Y."/>
            <person name="Boore J.L."/>
            <person name="Simakov O."/>
            <person name="Marletaz F."/>
            <person name="Cho S.-J."/>
            <person name="Edsinger-Gonzales E."/>
            <person name="Havlak P."/>
            <person name="Kuo D.-H."/>
            <person name="Larsson T."/>
            <person name="Lv J."/>
            <person name="Arendt D."/>
            <person name="Savage R."/>
            <person name="Osoegawa K."/>
            <person name="de Jong P."/>
            <person name="Lindberg D.R."/>
            <person name="Seaver E.C."/>
            <person name="Weisblat D.A."/>
            <person name="Putnam N.H."/>
            <person name="Grigoriev I.V."/>
            <person name="Rokhsar D.S."/>
        </authorList>
    </citation>
    <scope>NUCLEOTIDE SEQUENCE</scope>
</reference>
<proteinExistence type="predicted"/>
<dbReference type="EMBL" id="KB097269">
    <property type="protein sequence ID" value="ESN98007.1"/>
    <property type="molecule type" value="Genomic_DNA"/>
</dbReference>
<protein>
    <recommendedName>
        <fullName evidence="1">UspA domain-containing protein</fullName>
    </recommendedName>
</protein>
<evidence type="ECO:0000313" key="2">
    <source>
        <dbReference type="EMBL" id="ESN98007.1"/>
    </source>
</evidence>
<dbReference type="HOGENOM" id="CLU_049301_9_2_1"/>
<reference evidence="2 4" key="2">
    <citation type="journal article" date="2013" name="Nature">
        <title>Insights into bilaterian evolution from three spiralian genomes.</title>
        <authorList>
            <person name="Simakov O."/>
            <person name="Marletaz F."/>
            <person name="Cho S.J."/>
            <person name="Edsinger-Gonzales E."/>
            <person name="Havlak P."/>
            <person name="Hellsten U."/>
            <person name="Kuo D.H."/>
            <person name="Larsson T."/>
            <person name="Lv J."/>
            <person name="Arendt D."/>
            <person name="Savage R."/>
            <person name="Osoegawa K."/>
            <person name="de Jong P."/>
            <person name="Grimwood J."/>
            <person name="Chapman J.A."/>
            <person name="Shapiro H."/>
            <person name="Aerts A."/>
            <person name="Otillar R.P."/>
            <person name="Terry A.Y."/>
            <person name="Boore J.L."/>
            <person name="Grigoriev I.V."/>
            <person name="Lindberg D.R."/>
            <person name="Seaver E.C."/>
            <person name="Weisblat D.A."/>
            <person name="Putnam N.H."/>
            <person name="Rokhsar D.S."/>
        </authorList>
    </citation>
    <scope>NUCLEOTIDE SEQUENCE</scope>
</reference>
<dbReference type="CDD" id="cd23659">
    <property type="entry name" value="USP_At3g01520-like"/>
    <property type="match status" value="1"/>
</dbReference>
<dbReference type="PANTHER" id="PTHR46989">
    <property type="entry name" value="USP DOMAIN-CONTAINING PROTEIN"/>
    <property type="match status" value="1"/>
</dbReference>
<dbReference type="EMBL" id="AMQM01006125">
    <property type="status" value="NOT_ANNOTATED_CDS"/>
    <property type="molecule type" value="Genomic_DNA"/>
</dbReference>
<dbReference type="OrthoDB" id="843225at2759"/>
<dbReference type="SUPFAM" id="SSF52402">
    <property type="entry name" value="Adenine nucleotide alpha hydrolases-like"/>
    <property type="match status" value="1"/>
</dbReference>
<dbReference type="Proteomes" id="UP000015101">
    <property type="component" value="Unassembled WGS sequence"/>
</dbReference>
<dbReference type="CTD" id="20206375"/>
<dbReference type="Gene3D" id="3.40.50.620">
    <property type="entry name" value="HUPs"/>
    <property type="match status" value="1"/>
</dbReference>